<evidence type="ECO:0000313" key="3">
    <source>
        <dbReference type="Proteomes" id="UP000053820"/>
    </source>
</evidence>
<feature type="compositionally biased region" description="Low complexity" evidence="1">
    <location>
        <begin position="219"/>
        <end position="240"/>
    </location>
</feature>
<dbReference type="HOGENOM" id="CLU_011993_0_0_1"/>
<organism evidence="2 3">
    <name type="scientific">Hydnomerulius pinastri MD-312</name>
    <dbReference type="NCBI Taxonomy" id="994086"/>
    <lineage>
        <taxon>Eukaryota</taxon>
        <taxon>Fungi</taxon>
        <taxon>Dikarya</taxon>
        <taxon>Basidiomycota</taxon>
        <taxon>Agaricomycotina</taxon>
        <taxon>Agaricomycetes</taxon>
        <taxon>Agaricomycetidae</taxon>
        <taxon>Boletales</taxon>
        <taxon>Boletales incertae sedis</taxon>
        <taxon>Leucogyrophana</taxon>
    </lineage>
</organism>
<feature type="compositionally biased region" description="Basic and acidic residues" evidence="1">
    <location>
        <begin position="547"/>
        <end position="559"/>
    </location>
</feature>
<feature type="region of interest" description="Disordered" evidence="1">
    <location>
        <begin position="1"/>
        <end position="29"/>
    </location>
</feature>
<protein>
    <recommendedName>
        <fullName evidence="4">F-box domain-containing protein</fullName>
    </recommendedName>
</protein>
<evidence type="ECO:0008006" key="4">
    <source>
        <dbReference type="Google" id="ProtNLM"/>
    </source>
</evidence>
<dbReference type="AlphaFoldDB" id="A0A0C9W4T8"/>
<name>A0A0C9W4T8_9AGAM</name>
<evidence type="ECO:0000313" key="2">
    <source>
        <dbReference type="EMBL" id="KIJ61543.1"/>
    </source>
</evidence>
<reference evidence="2 3" key="1">
    <citation type="submission" date="2014-04" db="EMBL/GenBank/DDBJ databases">
        <title>Evolutionary Origins and Diversification of the Mycorrhizal Mutualists.</title>
        <authorList>
            <consortium name="DOE Joint Genome Institute"/>
            <consortium name="Mycorrhizal Genomics Consortium"/>
            <person name="Kohler A."/>
            <person name="Kuo A."/>
            <person name="Nagy L.G."/>
            <person name="Floudas D."/>
            <person name="Copeland A."/>
            <person name="Barry K.W."/>
            <person name="Cichocki N."/>
            <person name="Veneault-Fourrey C."/>
            <person name="LaButti K."/>
            <person name="Lindquist E.A."/>
            <person name="Lipzen A."/>
            <person name="Lundell T."/>
            <person name="Morin E."/>
            <person name="Murat C."/>
            <person name="Riley R."/>
            <person name="Ohm R."/>
            <person name="Sun H."/>
            <person name="Tunlid A."/>
            <person name="Henrissat B."/>
            <person name="Grigoriev I.V."/>
            <person name="Hibbett D.S."/>
            <person name="Martin F."/>
        </authorList>
    </citation>
    <scope>NUCLEOTIDE SEQUENCE [LARGE SCALE GENOMIC DNA]</scope>
    <source>
        <strain evidence="2 3">MD-312</strain>
    </source>
</reference>
<accession>A0A0C9W4T8</accession>
<keyword evidence="3" id="KW-1185">Reference proteome</keyword>
<sequence length="793" mass="87663">MSRPAQRLRTDANPQDGSKNDPRVDSSEQLTPRATLTILPLELLAEVLLQTQSPPTVLAVSRTSSYLYRTLVLSPAASFIWRGVRKTCKPRPLPDPSEGWVGSEADYAAFVFDGGVCEVCKRRTKAMYVSFAARIRLCGSHHCRKKFIAESLIDVTSKFLGQARGLIWVPYVESTRCFSPMSIIYSNWPENTTVLLRKSHWADLQRAHQAYTAAEAQAQAKRSAASTSGDSGSATGAGTDHSASEKEEGEIRDAFLEKCHAKIERFPKIMTLAVELLQWKQAYEERHRSFKVQNESWAKALARQEGWNLQDLLNSQAYGSLHRNKTYLMENVEASDISPIRHEIESQLLSIQARRDRQRAEAGYRQRMSDVETIYWGMRSGTFPGASAGPSESSSADGKMVLPPLASFHALPSVSALKGRPDPTSIPAAKNSVTADLKSSPLATSLITSDIHAWLIPVRKYLLGLLGFPGEWRSASTLKVAPLERVTARFLCGRCGDSGVSSRYQREGCLDFRGVCSHVCKAAKGKNVGKQRETHEHDSATGAPSGDDQRGREAGEVRKGNTRKKRKKGRNLDWKVEVFQKDVKAIALIDHILSLLNLSDEDSRTSTELESLGGRIRCTSCTGWIVMDFASAIGHSHRHESMQIQLLPTADPPPLAAPQPGRNLASTSTTHPELAFDHGLAERLLELSNRARKLRDVVNYGCKHCLVVDECNVVEGLQDEAVKGRKKGSNPGARAMNMNALRSHAKAKHGIEHIRDEDIFCCSPVQWEAEEEKDNRSKGGITDSPILDWLALL</sequence>
<feature type="compositionally biased region" description="Basic residues" evidence="1">
    <location>
        <begin position="560"/>
        <end position="569"/>
    </location>
</feature>
<gene>
    <name evidence="2" type="ORF">HYDPIDRAFT_159175</name>
</gene>
<evidence type="ECO:0000256" key="1">
    <source>
        <dbReference type="SAM" id="MobiDB-lite"/>
    </source>
</evidence>
<proteinExistence type="predicted"/>
<feature type="region of interest" description="Disordered" evidence="1">
    <location>
        <begin position="219"/>
        <end position="249"/>
    </location>
</feature>
<dbReference type="EMBL" id="KN839861">
    <property type="protein sequence ID" value="KIJ61543.1"/>
    <property type="molecule type" value="Genomic_DNA"/>
</dbReference>
<feature type="compositionally biased region" description="Basic and acidic residues" evidence="1">
    <location>
        <begin position="530"/>
        <end position="539"/>
    </location>
</feature>
<dbReference type="Proteomes" id="UP000053820">
    <property type="component" value="Unassembled WGS sequence"/>
</dbReference>
<feature type="region of interest" description="Disordered" evidence="1">
    <location>
        <begin position="648"/>
        <end position="669"/>
    </location>
</feature>
<dbReference type="OrthoDB" id="3220023at2759"/>
<feature type="region of interest" description="Disordered" evidence="1">
    <location>
        <begin position="527"/>
        <end position="570"/>
    </location>
</feature>